<reference evidence="3" key="1">
    <citation type="submission" date="2013-02" db="EMBL/GenBank/DDBJ databases">
        <authorList>
            <person name="Hughes D."/>
        </authorList>
    </citation>
    <scope>NUCLEOTIDE SEQUENCE</scope>
    <source>
        <strain>Durham</strain>
        <strain evidence="3">NC isolate 2 -- Noor lab</strain>
    </source>
</reference>
<sequence>MNNPEANDVDTDDDTLSLSSSTFSHIFDDEGNNDNGF</sequence>
<feature type="region of interest" description="Disordered" evidence="1">
    <location>
        <begin position="1"/>
        <end position="37"/>
    </location>
</feature>
<dbReference type="HOGENOM" id="CLU_3353618_0_0_1"/>
<accession>T1H422</accession>
<evidence type="ECO:0000313" key="2">
    <source>
        <dbReference type="EnsemblMetazoa" id="MESCA011021-PA"/>
    </source>
</evidence>
<evidence type="ECO:0000256" key="1">
    <source>
        <dbReference type="SAM" id="MobiDB-lite"/>
    </source>
</evidence>
<dbReference type="AlphaFoldDB" id="T1H422"/>
<evidence type="ECO:0000313" key="3">
    <source>
        <dbReference type="Proteomes" id="UP000015102"/>
    </source>
</evidence>
<organism evidence="2 3">
    <name type="scientific">Megaselia scalaris</name>
    <name type="common">Humpbacked fly</name>
    <name type="synonym">Phora scalaris</name>
    <dbReference type="NCBI Taxonomy" id="36166"/>
    <lineage>
        <taxon>Eukaryota</taxon>
        <taxon>Metazoa</taxon>
        <taxon>Ecdysozoa</taxon>
        <taxon>Arthropoda</taxon>
        <taxon>Hexapoda</taxon>
        <taxon>Insecta</taxon>
        <taxon>Pterygota</taxon>
        <taxon>Neoptera</taxon>
        <taxon>Endopterygota</taxon>
        <taxon>Diptera</taxon>
        <taxon>Brachycera</taxon>
        <taxon>Muscomorpha</taxon>
        <taxon>Platypezoidea</taxon>
        <taxon>Phoridae</taxon>
        <taxon>Megaseliini</taxon>
        <taxon>Megaselia</taxon>
    </lineage>
</organism>
<dbReference type="EMBL" id="CAQQ02180195">
    <property type="status" value="NOT_ANNOTATED_CDS"/>
    <property type="molecule type" value="Genomic_DNA"/>
</dbReference>
<proteinExistence type="predicted"/>
<keyword evidence="3" id="KW-1185">Reference proteome</keyword>
<dbReference type="Proteomes" id="UP000015102">
    <property type="component" value="Unassembled WGS sequence"/>
</dbReference>
<dbReference type="EnsemblMetazoa" id="MESCA011021-RA">
    <property type="protein sequence ID" value="MESCA011021-PA"/>
    <property type="gene ID" value="MESCA011021"/>
</dbReference>
<protein>
    <submittedName>
        <fullName evidence="2">Uncharacterized protein</fullName>
    </submittedName>
</protein>
<name>T1H422_MEGSC</name>
<reference evidence="2" key="2">
    <citation type="submission" date="2015-06" db="UniProtKB">
        <authorList>
            <consortium name="EnsemblMetazoa"/>
        </authorList>
    </citation>
    <scope>IDENTIFICATION</scope>
</reference>